<reference evidence="1 4" key="2">
    <citation type="submission" date="2022-05" db="EMBL/GenBank/DDBJ databases">
        <title>Genome Sequencing of Bee-Associated Microbes.</title>
        <authorList>
            <person name="Dunlap C."/>
        </authorList>
    </citation>
    <scope>NUCLEOTIDE SEQUENCE [LARGE SCALE GENOMIC DNA]</scope>
    <source>
        <strain evidence="1 4">NRRL B-14613</strain>
    </source>
</reference>
<dbReference type="GeneID" id="76997392"/>
<gene>
    <name evidence="2" type="ORF">FLT43_15625</name>
    <name evidence="1" type="ORF">M5W83_18430</name>
</gene>
<dbReference type="EMBL" id="JAMDMM010000035">
    <property type="protein sequence ID" value="MCY9609124.1"/>
    <property type="molecule type" value="Genomic_DNA"/>
</dbReference>
<dbReference type="EMBL" id="CP041405">
    <property type="protein sequence ID" value="QDM44741.1"/>
    <property type="molecule type" value="Genomic_DNA"/>
</dbReference>
<dbReference type="Proteomes" id="UP001209276">
    <property type="component" value="Unassembled WGS sequence"/>
</dbReference>
<dbReference type="RefSeq" id="WP_087444283.1">
    <property type="nucleotide sequence ID" value="NZ_CABMNB010000045.1"/>
</dbReference>
<accession>A0AAP9DV31</accession>
<sequence length="219" mass="24700">MEHIDEKIITMMKELEAERGDLTAEEEEKPPVDTAEISEEALIDVSQPLVRIGDELVPFFLIELIKGTLYAPLPRTFRMLTKQEASIKYPSEHRPSLIYSTDTGTVCLAFQYTSDPVPNRDIEFFTDTMMHVLRSVQPVRSWIGQGMTATNQGKPAGYCEFITGSLDGNLYHYMLFTELNGRALLCSFNCSEAESKIWKPAGKSILKAIQVEEEQKRGG</sequence>
<evidence type="ECO:0000313" key="3">
    <source>
        <dbReference type="Proteomes" id="UP000315377"/>
    </source>
</evidence>
<proteinExistence type="predicted"/>
<organism evidence="2 3">
    <name type="scientific">Paenibacillus thiaminolyticus</name>
    <name type="common">Bacillus thiaminolyticus</name>
    <dbReference type="NCBI Taxonomy" id="49283"/>
    <lineage>
        <taxon>Bacteria</taxon>
        <taxon>Bacillati</taxon>
        <taxon>Bacillota</taxon>
        <taxon>Bacilli</taxon>
        <taxon>Bacillales</taxon>
        <taxon>Paenibacillaceae</taxon>
        <taxon>Paenibacillus</taxon>
    </lineage>
</organism>
<reference evidence="2 3" key="1">
    <citation type="submission" date="2019-07" db="EMBL/GenBank/DDBJ databases">
        <title>Paenibacillus thiaminolyticus NRRL B-4156.</title>
        <authorList>
            <person name="Hehnly C."/>
            <person name="Zhang L."/>
        </authorList>
    </citation>
    <scope>NUCLEOTIDE SEQUENCE [LARGE SCALE GENOMIC DNA]</scope>
    <source>
        <strain evidence="2 3">NRRL B-4156</strain>
    </source>
</reference>
<protein>
    <submittedName>
        <fullName evidence="2">Uncharacterized protein</fullName>
    </submittedName>
</protein>
<evidence type="ECO:0000313" key="2">
    <source>
        <dbReference type="EMBL" id="QDM44741.1"/>
    </source>
</evidence>
<evidence type="ECO:0000313" key="1">
    <source>
        <dbReference type="EMBL" id="MCY9609124.1"/>
    </source>
</evidence>
<name>A0AAP9DV31_PANTH</name>
<evidence type="ECO:0000313" key="4">
    <source>
        <dbReference type="Proteomes" id="UP001209276"/>
    </source>
</evidence>
<dbReference type="Proteomes" id="UP000315377">
    <property type="component" value="Chromosome"/>
</dbReference>
<dbReference type="AlphaFoldDB" id="A0AAP9DV31"/>
<keyword evidence="4" id="KW-1185">Reference proteome</keyword>